<organism evidence="1 2">
    <name type="scientific">Pseudahrensia aquimaris</name>
    <dbReference type="NCBI Taxonomy" id="744461"/>
    <lineage>
        <taxon>Bacteria</taxon>
        <taxon>Pseudomonadati</taxon>
        <taxon>Pseudomonadota</taxon>
        <taxon>Alphaproteobacteria</taxon>
        <taxon>Hyphomicrobiales</taxon>
        <taxon>Ahrensiaceae</taxon>
        <taxon>Pseudahrensia</taxon>
    </lineage>
</organism>
<dbReference type="Proteomes" id="UP001597101">
    <property type="component" value="Unassembled WGS sequence"/>
</dbReference>
<protein>
    <submittedName>
        <fullName evidence="1">Uncharacterized protein</fullName>
    </submittedName>
</protein>
<reference evidence="2" key="1">
    <citation type="journal article" date="2019" name="Int. J. Syst. Evol. Microbiol.">
        <title>The Global Catalogue of Microorganisms (GCM) 10K type strain sequencing project: providing services to taxonomists for standard genome sequencing and annotation.</title>
        <authorList>
            <consortium name="The Broad Institute Genomics Platform"/>
            <consortium name="The Broad Institute Genome Sequencing Center for Infectious Disease"/>
            <person name="Wu L."/>
            <person name="Ma J."/>
        </authorList>
    </citation>
    <scope>NUCLEOTIDE SEQUENCE [LARGE SCALE GENOMIC DNA]</scope>
    <source>
        <strain evidence="2">CCUG 60023</strain>
    </source>
</reference>
<sequence>MTISKDLLLALLSMDSYNRGYGAGISGLDDSSDGSVKIGDATISKNIEDASLSAEAQAAGFYAIAYETEDYGTFIAYCGTDVDFTGAELSRTGS</sequence>
<dbReference type="EMBL" id="JBHTJV010000003">
    <property type="protein sequence ID" value="MFD0915921.1"/>
    <property type="molecule type" value="Genomic_DNA"/>
</dbReference>
<dbReference type="RefSeq" id="WP_377211761.1">
    <property type="nucleotide sequence ID" value="NZ_JBHTJV010000003.1"/>
</dbReference>
<accession>A0ABW3FBT4</accession>
<evidence type="ECO:0000313" key="2">
    <source>
        <dbReference type="Proteomes" id="UP001597101"/>
    </source>
</evidence>
<keyword evidence="2" id="KW-1185">Reference proteome</keyword>
<comment type="caution">
    <text evidence="1">The sequence shown here is derived from an EMBL/GenBank/DDBJ whole genome shotgun (WGS) entry which is preliminary data.</text>
</comment>
<gene>
    <name evidence="1" type="ORF">ACFQ14_05835</name>
</gene>
<proteinExistence type="predicted"/>
<name>A0ABW3FBT4_9HYPH</name>
<evidence type="ECO:0000313" key="1">
    <source>
        <dbReference type="EMBL" id="MFD0915921.1"/>
    </source>
</evidence>